<accession>A0A9D4ZDW3</accession>
<dbReference type="Proteomes" id="UP000886520">
    <property type="component" value="Chromosome 15"/>
</dbReference>
<dbReference type="AlphaFoldDB" id="A0A9D4ZDW3"/>
<protein>
    <submittedName>
        <fullName evidence="1">Uncharacterized protein</fullName>
    </submittedName>
</protein>
<dbReference type="EMBL" id="JABFUD020000015">
    <property type="protein sequence ID" value="KAI5069011.1"/>
    <property type="molecule type" value="Genomic_DNA"/>
</dbReference>
<organism evidence="1 2">
    <name type="scientific">Adiantum capillus-veneris</name>
    <name type="common">Maidenhair fern</name>
    <dbReference type="NCBI Taxonomy" id="13818"/>
    <lineage>
        <taxon>Eukaryota</taxon>
        <taxon>Viridiplantae</taxon>
        <taxon>Streptophyta</taxon>
        <taxon>Embryophyta</taxon>
        <taxon>Tracheophyta</taxon>
        <taxon>Polypodiopsida</taxon>
        <taxon>Polypodiidae</taxon>
        <taxon>Polypodiales</taxon>
        <taxon>Pteridineae</taxon>
        <taxon>Pteridaceae</taxon>
        <taxon>Vittarioideae</taxon>
        <taxon>Adiantum</taxon>
    </lineage>
</organism>
<sequence>MCHRPRRWPQGGGCRVCRSGHPLRVRFLVRAEENKALAHLLHNLQTAVALQGTAAASCRGVIDQLQRYKIFILIMSSDEDVGPQSLDGVTLASQRFSDCLKSTYYQLTM</sequence>
<keyword evidence="2" id="KW-1185">Reference proteome</keyword>
<gene>
    <name evidence="1" type="ORF">GOP47_0015312</name>
</gene>
<reference evidence="1" key="1">
    <citation type="submission" date="2021-01" db="EMBL/GenBank/DDBJ databases">
        <title>Adiantum capillus-veneris genome.</title>
        <authorList>
            <person name="Fang Y."/>
            <person name="Liao Q."/>
        </authorList>
    </citation>
    <scope>NUCLEOTIDE SEQUENCE</scope>
    <source>
        <strain evidence="1">H3</strain>
        <tissue evidence="1">Leaf</tissue>
    </source>
</reference>
<proteinExistence type="predicted"/>
<comment type="caution">
    <text evidence="1">The sequence shown here is derived from an EMBL/GenBank/DDBJ whole genome shotgun (WGS) entry which is preliminary data.</text>
</comment>
<name>A0A9D4ZDW3_ADICA</name>
<evidence type="ECO:0000313" key="2">
    <source>
        <dbReference type="Proteomes" id="UP000886520"/>
    </source>
</evidence>
<evidence type="ECO:0000313" key="1">
    <source>
        <dbReference type="EMBL" id="KAI5069011.1"/>
    </source>
</evidence>